<feature type="region of interest" description="Disordered" evidence="1">
    <location>
        <begin position="24"/>
        <end position="90"/>
    </location>
</feature>
<evidence type="ECO:0000256" key="1">
    <source>
        <dbReference type="SAM" id="MobiDB-lite"/>
    </source>
</evidence>
<reference evidence="2" key="1">
    <citation type="journal article" date="2014" name="Front. Microbiol.">
        <title>High frequency of phylogenetically diverse reductive dehalogenase-homologous genes in deep subseafloor sedimentary metagenomes.</title>
        <authorList>
            <person name="Kawai M."/>
            <person name="Futagami T."/>
            <person name="Toyoda A."/>
            <person name="Takaki Y."/>
            <person name="Nishi S."/>
            <person name="Hori S."/>
            <person name="Arai W."/>
            <person name="Tsubouchi T."/>
            <person name="Morono Y."/>
            <person name="Uchiyama I."/>
            <person name="Ito T."/>
            <person name="Fujiyama A."/>
            <person name="Inagaki F."/>
            <person name="Takami H."/>
        </authorList>
    </citation>
    <scope>NUCLEOTIDE SEQUENCE</scope>
    <source>
        <strain evidence="2">Expedition CK06-06</strain>
    </source>
</reference>
<gene>
    <name evidence="2" type="ORF">S03H2_25737</name>
</gene>
<name>X1EPK3_9ZZZZ</name>
<dbReference type="EMBL" id="BARU01014659">
    <property type="protein sequence ID" value="GAH35341.1"/>
    <property type="molecule type" value="Genomic_DNA"/>
</dbReference>
<dbReference type="AntiFam" id="ANF00011">
    <property type="entry name" value="tRNA translation"/>
</dbReference>
<comment type="caution">
    <text evidence="2">The sequence shown here is derived from an EMBL/GenBank/DDBJ whole genome shotgun (WGS) entry which is preliminary data.</text>
</comment>
<proteinExistence type="predicted"/>
<dbReference type="AlphaFoldDB" id="X1EPK3"/>
<sequence>RAFREHTPPSTLWSYGELNPGPLACHASALPTELQPRTGPGPPRRPGLTLHGDAAGKHIHKFGGRPGGDGVTTAAGTARNGSGAVFTKSQ</sequence>
<accession>X1EPK3</accession>
<feature type="non-terminal residue" evidence="2">
    <location>
        <position position="1"/>
    </location>
</feature>
<protein>
    <submittedName>
        <fullName evidence="2">Uncharacterized protein</fullName>
    </submittedName>
</protein>
<organism evidence="2">
    <name type="scientific">marine sediment metagenome</name>
    <dbReference type="NCBI Taxonomy" id="412755"/>
    <lineage>
        <taxon>unclassified sequences</taxon>
        <taxon>metagenomes</taxon>
        <taxon>ecological metagenomes</taxon>
    </lineage>
</organism>
<evidence type="ECO:0000313" key="2">
    <source>
        <dbReference type="EMBL" id="GAH35341.1"/>
    </source>
</evidence>